<accession>A0A7J7L7M4</accession>
<dbReference type="Pfam" id="PF03760">
    <property type="entry name" value="LEA_1"/>
    <property type="match status" value="1"/>
</dbReference>
<gene>
    <name evidence="3" type="ORF">GIB67_032458</name>
</gene>
<dbReference type="InterPro" id="IPR005513">
    <property type="entry name" value="LEA_1"/>
</dbReference>
<evidence type="ECO:0000256" key="2">
    <source>
        <dbReference type="SAM" id="MobiDB-lite"/>
    </source>
</evidence>
<name>A0A7J7L7M4_9MAGN</name>
<dbReference type="PANTHER" id="PTHR33493">
    <property type="entry name" value="LATE EMBRYOGENESIS ABUNDANT PROTEIN 6-RELATED"/>
    <property type="match status" value="1"/>
</dbReference>
<feature type="compositionally biased region" description="Basic and acidic residues" evidence="2">
    <location>
        <begin position="32"/>
        <end position="72"/>
    </location>
</feature>
<dbReference type="OrthoDB" id="695393at2759"/>
<organism evidence="3 4">
    <name type="scientific">Kingdonia uniflora</name>
    <dbReference type="NCBI Taxonomy" id="39325"/>
    <lineage>
        <taxon>Eukaryota</taxon>
        <taxon>Viridiplantae</taxon>
        <taxon>Streptophyta</taxon>
        <taxon>Embryophyta</taxon>
        <taxon>Tracheophyta</taxon>
        <taxon>Spermatophyta</taxon>
        <taxon>Magnoliopsida</taxon>
        <taxon>Ranunculales</taxon>
        <taxon>Circaeasteraceae</taxon>
        <taxon>Kingdonia</taxon>
    </lineage>
</organism>
<reference evidence="3 4" key="1">
    <citation type="journal article" date="2020" name="IScience">
        <title>Genome Sequencing of the Endangered Kingdonia uniflora (Circaeasteraceae, Ranunculales) Reveals Potential Mechanisms of Evolutionary Specialization.</title>
        <authorList>
            <person name="Sun Y."/>
            <person name="Deng T."/>
            <person name="Zhang A."/>
            <person name="Moore M.J."/>
            <person name="Landis J.B."/>
            <person name="Lin N."/>
            <person name="Zhang H."/>
            <person name="Zhang X."/>
            <person name="Huang J."/>
            <person name="Zhang X."/>
            <person name="Sun H."/>
            <person name="Wang H."/>
        </authorList>
    </citation>
    <scope>NUCLEOTIDE SEQUENCE [LARGE SCALE GENOMIC DNA]</scope>
    <source>
        <strain evidence="3">TB1705</strain>
        <tissue evidence="3">Leaf</tissue>
    </source>
</reference>
<dbReference type="AlphaFoldDB" id="A0A7J7L7M4"/>
<sequence length="130" mass="13801">MRTAKEKMSNMSSAGKEHVQIYKAKVEEKAEKARARTKGEKEIAVERRKAKEAQAKMELHAAKADHKAEKINAHHVPLAGGHGHHAPVVGGHGHHVGTHGHHKTGTAAPTTGVRGPGYTGAGHVPGGKYI</sequence>
<feature type="compositionally biased region" description="Basic residues" evidence="2">
    <location>
        <begin position="92"/>
        <end position="104"/>
    </location>
</feature>
<evidence type="ECO:0000256" key="1">
    <source>
        <dbReference type="ARBA" id="ARBA00010975"/>
    </source>
</evidence>
<dbReference type="PANTHER" id="PTHR33493:SF6">
    <property type="entry name" value="LATE EMBRYOGENESIS ABUNDANT PROTEIN 6"/>
    <property type="match status" value="1"/>
</dbReference>
<comment type="similarity">
    <text evidence="1">Belongs to the LEA type 1 family.</text>
</comment>
<comment type="caution">
    <text evidence="3">The sequence shown here is derived from an EMBL/GenBank/DDBJ whole genome shotgun (WGS) entry which is preliminary data.</text>
</comment>
<feature type="compositionally biased region" description="Gly residues" evidence="2">
    <location>
        <begin position="114"/>
        <end position="130"/>
    </location>
</feature>
<proteinExistence type="inferred from homology"/>
<dbReference type="GO" id="GO:0009793">
    <property type="term" value="P:embryo development ending in seed dormancy"/>
    <property type="evidence" value="ECO:0007669"/>
    <property type="project" value="InterPro"/>
</dbReference>
<keyword evidence="4" id="KW-1185">Reference proteome</keyword>
<protein>
    <submittedName>
        <fullName evidence="3">Uncharacterized protein</fullName>
    </submittedName>
</protein>
<feature type="region of interest" description="Disordered" evidence="2">
    <location>
        <begin position="32"/>
        <end position="130"/>
    </location>
</feature>
<evidence type="ECO:0000313" key="3">
    <source>
        <dbReference type="EMBL" id="KAF6138564.1"/>
    </source>
</evidence>
<evidence type="ECO:0000313" key="4">
    <source>
        <dbReference type="Proteomes" id="UP000541444"/>
    </source>
</evidence>
<dbReference type="Proteomes" id="UP000541444">
    <property type="component" value="Unassembled WGS sequence"/>
</dbReference>
<dbReference type="EMBL" id="JACGCM010002568">
    <property type="protein sequence ID" value="KAF6138564.1"/>
    <property type="molecule type" value="Genomic_DNA"/>
</dbReference>